<organism evidence="1">
    <name type="scientific">human gut metagenome</name>
    <dbReference type="NCBI Taxonomy" id="408170"/>
    <lineage>
        <taxon>unclassified sequences</taxon>
        <taxon>metagenomes</taxon>
        <taxon>organismal metagenomes</taxon>
    </lineage>
</organism>
<name>W1YBP2_9ZZZZ</name>
<gene>
    <name evidence="1" type="ORF">Q604_UNBC07345G0002</name>
</gene>
<evidence type="ECO:0000313" key="1">
    <source>
        <dbReference type="EMBL" id="ETJ38569.1"/>
    </source>
</evidence>
<accession>W1YBP2</accession>
<sequence>MKKEYKSFSLDMIKDKNIEVISSKNALKDVAPINWSKDVLEGKKTVTVINLEK</sequence>
<dbReference type="AlphaFoldDB" id="W1YBP2"/>
<dbReference type="EMBL" id="AZMM01007345">
    <property type="protein sequence ID" value="ETJ38569.1"/>
    <property type="molecule type" value="Genomic_DNA"/>
</dbReference>
<reference evidence="1" key="1">
    <citation type="submission" date="2013-12" db="EMBL/GenBank/DDBJ databases">
        <title>A Varibaculum cambriense genome reconstructed from a premature infant gut community with otherwise low bacterial novelty that shifts toward anaerobic metabolism during the third week of life.</title>
        <authorList>
            <person name="Brown C.T."/>
            <person name="Sharon I."/>
            <person name="Thomas B.C."/>
            <person name="Castelle C.J."/>
            <person name="Morowitz M.J."/>
            <person name="Banfield J.F."/>
        </authorList>
    </citation>
    <scope>NUCLEOTIDE SEQUENCE</scope>
</reference>
<comment type="caution">
    <text evidence="1">The sequence shown here is derived from an EMBL/GenBank/DDBJ whole genome shotgun (WGS) entry which is preliminary data.</text>
</comment>
<protein>
    <submittedName>
        <fullName evidence="1">Uncharacterized protein</fullName>
    </submittedName>
</protein>
<proteinExistence type="predicted"/>